<evidence type="ECO:0000256" key="4">
    <source>
        <dbReference type="ARBA" id="ARBA00023125"/>
    </source>
</evidence>
<evidence type="ECO:0000256" key="7">
    <source>
        <dbReference type="ARBA" id="ARBA00059127"/>
    </source>
</evidence>
<reference evidence="14" key="1">
    <citation type="journal article" date="2018" name="Nature">
        <title>Inner ear development in cyclostomes and evolution of the vertebrate semicircular canals.</title>
        <authorList>
            <person name="Higuchi S."/>
            <person name="Sugahara F."/>
            <person name="Pascual-Anaya J."/>
            <person name="Takagi W."/>
            <person name="Oisi Y."/>
            <person name="Kuratani S."/>
        </authorList>
    </citation>
    <scope>NUCLEOTIDE SEQUENCE</scope>
</reference>
<organism evidence="14">
    <name type="scientific">Eptatretus burgeri</name>
    <name type="common">Inshore hagfish</name>
    <dbReference type="NCBI Taxonomy" id="7764"/>
    <lineage>
        <taxon>Eukaryota</taxon>
        <taxon>Metazoa</taxon>
        <taxon>Chordata</taxon>
        <taxon>Craniata</taxon>
        <taxon>Vertebrata</taxon>
        <taxon>Cyclostomata</taxon>
        <taxon>Myxini</taxon>
        <taxon>Myxiniformes</taxon>
        <taxon>Myxinidae</taxon>
        <taxon>Eptatretinae</taxon>
        <taxon>Eptatretus</taxon>
    </lineage>
</organism>
<feature type="domain" description="Homeobox" evidence="13">
    <location>
        <begin position="38"/>
        <end position="98"/>
    </location>
</feature>
<dbReference type="PROSITE" id="PS50071">
    <property type="entry name" value="HOMEOBOX_2"/>
    <property type="match status" value="1"/>
</dbReference>
<accession>A0A3T0ZCM9</accession>
<evidence type="ECO:0000256" key="8">
    <source>
        <dbReference type="ARBA" id="ARBA00063005"/>
    </source>
</evidence>
<dbReference type="InterPro" id="IPR009057">
    <property type="entry name" value="Homeodomain-like_sf"/>
</dbReference>
<dbReference type="Pfam" id="PF00046">
    <property type="entry name" value="Homeodomain"/>
    <property type="match status" value="1"/>
</dbReference>
<keyword evidence="2" id="KW-0217">Developmental protein</keyword>
<dbReference type="AlphaFoldDB" id="A0A3T0ZCM9"/>
<evidence type="ECO:0000256" key="12">
    <source>
        <dbReference type="SAM" id="MobiDB-lite"/>
    </source>
</evidence>
<dbReference type="GO" id="GO:0045944">
    <property type="term" value="P:positive regulation of transcription by RNA polymerase II"/>
    <property type="evidence" value="ECO:0007669"/>
    <property type="project" value="UniProtKB-ARBA"/>
</dbReference>
<keyword evidence="3" id="KW-0524">Neurogenesis</keyword>
<feature type="region of interest" description="Disordered" evidence="12">
    <location>
        <begin position="97"/>
        <end position="142"/>
    </location>
</feature>
<evidence type="ECO:0000256" key="10">
    <source>
        <dbReference type="PROSITE-ProRule" id="PRU00108"/>
    </source>
</evidence>
<evidence type="ECO:0000256" key="11">
    <source>
        <dbReference type="RuleBase" id="RU000682"/>
    </source>
</evidence>
<keyword evidence="4 10" id="KW-0238">DNA-binding</keyword>
<dbReference type="SUPFAM" id="SSF46689">
    <property type="entry name" value="Homeodomain-like"/>
    <property type="match status" value="1"/>
</dbReference>
<evidence type="ECO:0000259" key="13">
    <source>
        <dbReference type="PROSITE" id="PS50071"/>
    </source>
</evidence>
<evidence type="ECO:0000256" key="5">
    <source>
        <dbReference type="ARBA" id="ARBA00023155"/>
    </source>
</evidence>
<evidence type="ECO:0000256" key="3">
    <source>
        <dbReference type="ARBA" id="ARBA00022902"/>
    </source>
</evidence>
<dbReference type="FunFam" id="1.10.10.60:FF:000068">
    <property type="entry name" value="Orthodenticle homeobox 1"/>
    <property type="match status" value="1"/>
</dbReference>
<comment type="subunit">
    <text evidence="8">Interacts (via the homeobox) with NRL (via the leucine-zipper domain). Interacts with PDC, RAX2, RORB and SCA7.</text>
</comment>
<dbReference type="GO" id="GO:0005634">
    <property type="term" value="C:nucleus"/>
    <property type="evidence" value="ECO:0007669"/>
    <property type="project" value="UniProtKB-SubCell"/>
</dbReference>
<sequence length="303" mass="31962">MAYLDLKPGSYAGITGVSLGTPALDLFHPALGYAAAPRKQRRERTTFTRAQLDLLENLFAKTRYPDIFMREEVALQINLPESRVQVWFKNRRAKCRQQQSSGVGKTRPPKRKCSPQGNSSLETAQDGAAPSTTSGLGPEGGMTTVAASAAAVSLWNPAPGSPEVLGVNNPLCQSPSVLSRAVYSANYGANGMYHEGCGTGTTTASLYPGMDCSGAYLAPSSGMSPIDMGATVGSGLLPPISSPGMLSVQGCCALGSTGALGLMPCSADYLDYGKESGTWKLNFNPVESCLDYKDPSLWRFQAL</sequence>
<name>A0A3T0ZCM9_EPTBU</name>
<evidence type="ECO:0000256" key="9">
    <source>
        <dbReference type="ARBA" id="ARBA00070771"/>
    </source>
</evidence>
<keyword evidence="6 10" id="KW-0539">Nucleus</keyword>
<dbReference type="CDD" id="cd00086">
    <property type="entry name" value="homeodomain"/>
    <property type="match status" value="1"/>
</dbReference>
<dbReference type="InterPro" id="IPR001356">
    <property type="entry name" value="HD"/>
</dbReference>
<dbReference type="PROSITE" id="PS00027">
    <property type="entry name" value="HOMEOBOX_1"/>
    <property type="match status" value="1"/>
</dbReference>
<dbReference type="EMBL" id="LC413916">
    <property type="protein sequence ID" value="BBF90240.1"/>
    <property type="molecule type" value="mRNA"/>
</dbReference>
<proteinExistence type="evidence at transcript level"/>
<comment type="subcellular location">
    <subcellularLocation>
        <location evidence="1 10 11">Nucleus</location>
    </subcellularLocation>
</comment>
<protein>
    <recommendedName>
        <fullName evidence="9">Cone-rod homeobox protein</fullName>
    </recommendedName>
</protein>
<dbReference type="PANTHER" id="PTHR45793:SF5">
    <property type="entry name" value="HOMEOTIC PROTEIN OCELLILESS"/>
    <property type="match status" value="1"/>
</dbReference>
<dbReference type="GO" id="GO:0007399">
    <property type="term" value="P:nervous system development"/>
    <property type="evidence" value="ECO:0007669"/>
    <property type="project" value="UniProtKB-KW"/>
</dbReference>
<evidence type="ECO:0000256" key="6">
    <source>
        <dbReference type="ARBA" id="ARBA00023242"/>
    </source>
</evidence>
<keyword evidence="5 10" id="KW-0371">Homeobox</keyword>
<gene>
    <name evidence="14" type="primary">OtxB</name>
</gene>
<dbReference type="InterPro" id="IPR017970">
    <property type="entry name" value="Homeobox_CS"/>
</dbReference>
<dbReference type="PANTHER" id="PTHR45793">
    <property type="entry name" value="HOMEOBOX PROTEIN"/>
    <property type="match status" value="1"/>
</dbReference>
<feature type="DNA-binding region" description="Homeobox" evidence="10">
    <location>
        <begin position="40"/>
        <end position="99"/>
    </location>
</feature>
<evidence type="ECO:0000256" key="1">
    <source>
        <dbReference type="ARBA" id="ARBA00004123"/>
    </source>
</evidence>
<dbReference type="GO" id="GO:0000981">
    <property type="term" value="F:DNA-binding transcription factor activity, RNA polymerase II-specific"/>
    <property type="evidence" value="ECO:0007669"/>
    <property type="project" value="InterPro"/>
</dbReference>
<comment type="function">
    <text evidence="7">Transcription factor that binds and transactivates the sequence 5'-TAATC[CA]-3' which is found upstream of several photoreceptor-specific genes, including the opsin genes. Acts synergistically with other transcription factors, such as NRL, RORB and RAX, to regulate photoreceptor cell-specific gene transcription. Essential for the maintenance of mammalian photoreceptors.</text>
</comment>
<dbReference type="GO" id="GO:0000978">
    <property type="term" value="F:RNA polymerase II cis-regulatory region sequence-specific DNA binding"/>
    <property type="evidence" value="ECO:0007669"/>
    <property type="project" value="TreeGrafter"/>
</dbReference>
<evidence type="ECO:0000313" key="14">
    <source>
        <dbReference type="EMBL" id="BBF90240.1"/>
    </source>
</evidence>
<evidence type="ECO:0000256" key="2">
    <source>
        <dbReference type="ARBA" id="ARBA00022473"/>
    </source>
</evidence>
<dbReference type="Gene3D" id="1.10.10.60">
    <property type="entry name" value="Homeodomain-like"/>
    <property type="match status" value="1"/>
</dbReference>
<dbReference type="SMART" id="SM00389">
    <property type="entry name" value="HOX"/>
    <property type="match status" value="1"/>
</dbReference>